<dbReference type="PANTHER" id="PTHR12558">
    <property type="entry name" value="CELL DIVISION CYCLE 16,23,27"/>
    <property type="match status" value="1"/>
</dbReference>
<evidence type="ECO:0000313" key="11">
    <source>
        <dbReference type="Proteomes" id="UP001472866"/>
    </source>
</evidence>
<reference evidence="10 11" key="1">
    <citation type="submission" date="2024-03" db="EMBL/GenBank/DDBJ databases">
        <title>Complete genome sequence of the green alga Chloropicon roscoffensis RCC1871.</title>
        <authorList>
            <person name="Lemieux C."/>
            <person name="Pombert J.-F."/>
            <person name="Otis C."/>
            <person name="Turmel M."/>
        </authorList>
    </citation>
    <scope>NUCLEOTIDE SEQUENCE [LARGE SCALE GENOMIC DNA]</scope>
    <source>
        <strain evidence="10 11">RCC1871</strain>
    </source>
</reference>
<keyword evidence="3" id="KW-0498">Mitosis</keyword>
<dbReference type="InterPro" id="IPR007192">
    <property type="entry name" value="APC8"/>
</dbReference>
<keyword evidence="11" id="KW-1185">Reference proteome</keyword>
<keyword evidence="6" id="KW-0131">Cell cycle</keyword>
<feature type="region of interest" description="Disordered" evidence="8">
    <location>
        <begin position="540"/>
        <end position="565"/>
    </location>
</feature>
<dbReference type="GO" id="GO:0045842">
    <property type="term" value="P:positive regulation of mitotic metaphase/anaphase transition"/>
    <property type="evidence" value="ECO:0007669"/>
    <property type="project" value="TreeGrafter"/>
</dbReference>
<dbReference type="Gene3D" id="1.25.40.10">
    <property type="entry name" value="Tetratricopeptide repeat domain"/>
    <property type="match status" value="2"/>
</dbReference>
<dbReference type="EMBL" id="CP151512">
    <property type="protein sequence ID" value="WZN65514.1"/>
    <property type="molecule type" value="Genomic_DNA"/>
</dbReference>
<evidence type="ECO:0000256" key="6">
    <source>
        <dbReference type="ARBA" id="ARBA00023306"/>
    </source>
</evidence>
<evidence type="ECO:0000256" key="1">
    <source>
        <dbReference type="ARBA" id="ARBA00022618"/>
    </source>
</evidence>
<keyword evidence="4" id="KW-0833">Ubl conjugation pathway</keyword>
<dbReference type="SUPFAM" id="SSF48452">
    <property type="entry name" value="TPR-like"/>
    <property type="match status" value="2"/>
</dbReference>
<evidence type="ECO:0000256" key="4">
    <source>
        <dbReference type="ARBA" id="ARBA00022786"/>
    </source>
</evidence>
<dbReference type="GO" id="GO:0016567">
    <property type="term" value="P:protein ubiquitination"/>
    <property type="evidence" value="ECO:0007669"/>
    <property type="project" value="TreeGrafter"/>
</dbReference>
<name>A0AAX4PHV3_9CHLO</name>
<evidence type="ECO:0000256" key="2">
    <source>
        <dbReference type="ARBA" id="ARBA00022737"/>
    </source>
</evidence>
<dbReference type="Proteomes" id="UP001472866">
    <property type="component" value="Chromosome 12"/>
</dbReference>
<proteinExistence type="predicted"/>
<evidence type="ECO:0000313" key="10">
    <source>
        <dbReference type="EMBL" id="WZN65514.1"/>
    </source>
</evidence>
<evidence type="ECO:0000256" key="5">
    <source>
        <dbReference type="ARBA" id="ARBA00022803"/>
    </source>
</evidence>
<dbReference type="AlphaFoldDB" id="A0AAX4PHV3"/>
<organism evidence="10 11">
    <name type="scientific">Chloropicon roscoffensis</name>
    <dbReference type="NCBI Taxonomy" id="1461544"/>
    <lineage>
        <taxon>Eukaryota</taxon>
        <taxon>Viridiplantae</taxon>
        <taxon>Chlorophyta</taxon>
        <taxon>Chloropicophyceae</taxon>
        <taxon>Chloropicales</taxon>
        <taxon>Chloropicaceae</taxon>
        <taxon>Chloropicon</taxon>
    </lineage>
</organism>
<gene>
    <name evidence="10" type="ORF">HKI87_12g70730</name>
</gene>
<feature type="repeat" description="TPR" evidence="7">
    <location>
        <begin position="344"/>
        <end position="377"/>
    </location>
</feature>
<feature type="repeat" description="TPR" evidence="7">
    <location>
        <begin position="378"/>
        <end position="411"/>
    </location>
</feature>
<evidence type="ECO:0000256" key="3">
    <source>
        <dbReference type="ARBA" id="ARBA00022776"/>
    </source>
</evidence>
<dbReference type="InterPro" id="IPR011990">
    <property type="entry name" value="TPR-like_helical_dom_sf"/>
</dbReference>
<sequence>MPSSTKGMPTAMEMRRELRGAVRCLTERGITKAAKWAAEQLCGLPDNLIGSEHDEGQELGLLGREEPPASDRYLLAKTYFDLREYKRAASTLEHECDDARSTFLRCYAKYLAGERAREEQTLEGEGEPKNEELEGIEREIKACDRPDAFLLYLQGLVLLDKERKSEAKEALLLSVRSYPCNWAAWQALQEVQDADGCAAEGSLPDHWMSNFFAAAVCLENGDENERGLEEYTRLQHLFPKSEYVLAQAATAHYNLRQFDEAQDLFESLHRRSPHRIESMDTYSNILYVKEAYAGLSHLAHSAILTDKYKPETCCIIGNYYSLRTQHEKAVAYFRRALKLNRNYLSAWTLMGHEYVEMKNPEAAIEAYRRAVDINPRDYRAWYGLGQTYEVLRMPYYALYYFRQATKLRPGDARFWCAMGQCYESEELNMQDAALQCYKNAESKGDREGIALAKIADLYRKRGDYEAAYTYNKRNIERLDADGVCNADVVQTLMFLTQHCKGTGRLGESEVYCSRLLDYGGNHREDAKSLLKEIRLLRIHSEEGGGGGGNAESDEDDGGMSMSESD</sequence>
<dbReference type="Pfam" id="PF13181">
    <property type="entry name" value="TPR_8"/>
    <property type="match status" value="1"/>
</dbReference>
<accession>A0AAX4PHV3</accession>
<dbReference type="PROSITE" id="PS50005">
    <property type="entry name" value="TPR"/>
    <property type="match status" value="3"/>
</dbReference>
<dbReference type="GO" id="GO:0031145">
    <property type="term" value="P:anaphase-promoting complex-dependent catabolic process"/>
    <property type="evidence" value="ECO:0007669"/>
    <property type="project" value="TreeGrafter"/>
</dbReference>
<keyword evidence="5 7" id="KW-0802">TPR repeat</keyword>
<feature type="repeat" description="TPR" evidence="7">
    <location>
        <begin position="310"/>
        <end position="343"/>
    </location>
</feature>
<dbReference type="GO" id="GO:0051301">
    <property type="term" value="P:cell division"/>
    <property type="evidence" value="ECO:0007669"/>
    <property type="project" value="UniProtKB-KW"/>
</dbReference>
<dbReference type="PANTHER" id="PTHR12558:SF10">
    <property type="entry name" value="CELL DIVISION CYCLE PROTEIN 23 HOMOLOG"/>
    <property type="match status" value="1"/>
</dbReference>
<evidence type="ECO:0000256" key="7">
    <source>
        <dbReference type="PROSITE-ProRule" id="PRU00339"/>
    </source>
</evidence>
<protein>
    <submittedName>
        <fullName evidence="10">Subunit 8 of anaphase-promoting complex</fullName>
    </submittedName>
</protein>
<keyword evidence="1" id="KW-0132">Cell division</keyword>
<feature type="domain" description="Cdc23" evidence="9">
    <location>
        <begin position="13"/>
        <end position="249"/>
    </location>
</feature>
<dbReference type="GO" id="GO:0005680">
    <property type="term" value="C:anaphase-promoting complex"/>
    <property type="evidence" value="ECO:0007669"/>
    <property type="project" value="InterPro"/>
</dbReference>
<evidence type="ECO:0000256" key="8">
    <source>
        <dbReference type="SAM" id="MobiDB-lite"/>
    </source>
</evidence>
<dbReference type="Pfam" id="PF04049">
    <property type="entry name" value="ANAPC8"/>
    <property type="match status" value="1"/>
</dbReference>
<evidence type="ECO:0000259" key="9">
    <source>
        <dbReference type="Pfam" id="PF04049"/>
    </source>
</evidence>
<dbReference type="SMART" id="SM00028">
    <property type="entry name" value="TPR"/>
    <property type="match status" value="7"/>
</dbReference>
<dbReference type="InterPro" id="IPR019734">
    <property type="entry name" value="TPR_rpt"/>
</dbReference>
<keyword evidence="2" id="KW-0677">Repeat</keyword>
<dbReference type="Pfam" id="PF13414">
    <property type="entry name" value="TPR_11"/>
    <property type="match status" value="1"/>
</dbReference>